<dbReference type="SUPFAM" id="SSF48452">
    <property type="entry name" value="TPR-like"/>
    <property type="match status" value="1"/>
</dbReference>
<proteinExistence type="predicted"/>
<dbReference type="SUPFAM" id="SSF53756">
    <property type="entry name" value="UDP-Glycosyltransferase/glycogen phosphorylase"/>
    <property type="match status" value="1"/>
</dbReference>
<keyword evidence="1" id="KW-0677">Repeat</keyword>
<dbReference type="RefSeq" id="WP_343491622.1">
    <property type="nucleotide sequence ID" value="NZ_JBCPYA010000002.1"/>
</dbReference>
<dbReference type="Gene3D" id="3.40.50.2000">
    <property type="entry name" value="Glycogen Phosphorylase B"/>
    <property type="match status" value="1"/>
</dbReference>
<dbReference type="Proteomes" id="UP001466933">
    <property type="component" value="Unassembled WGS sequence"/>
</dbReference>
<dbReference type="PANTHER" id="PTHR44858:SF1">
    <property type="entry name" value="UDP-N-ACETYLGLUCOSAMINE--PEPTIDE N-ACETYLGLUCOSAMINYLTRANSFERASE SPINDLY-RELATED"/>
    <property type="match status" value="1"/>
</dbReference>
<gene>
    <name evidence="3" type="ORF">VOI36_09230</name>
</gene>
<organism evidence="3 4">
    <name type="scientific">Burkholderia theae</name>
    <dbReference type="NCBI Taxonomy" id="3143496"/>
    <lineage>
        <taxon>Bacteria</taxon>
        <taxon>Pseudomonadati</taxon>
        <taxon>Pseudomonadota</taxon>
        <taxon>Betaproteobacteria</taxon>
        <taxon>Burkholderiales</taxon>
        <taxon>Burkholderiaceae</taxon>
        <taxon>Burkholderia</taxon>
    </lineage>
</organism>
<dbReference type="EMBL" id="JBCPYA010000002">
    <property type="protein sequence ID" value="MEN2470075.1"/>
    <property type="molecule type" value="Genomic_DNA"/>
</dbReference>
<dbReference type="InterPro" id="IPR019734">
    <property type="entry name" value="TPR_rpt"/>
</dbReference>
<dbReference type="Gene3D" id="1.25.40.10">
    <property type="entry name" value="Tetratricopeptide repeat domain"/>
    <property type="match status" value="2"/>
</dbReference>
<name>A0ABU9WDF5_9BURK</name>
<sequence length="464" mass="51635">MAAELVGERPEDPLAPDSPAAFLQAKQLHDIGKFAEAEEILRVAIARDPANSDLRNARGVMFAAMNRFLDAVWCYRDALTINPKGAGIWTNLGNALTNLKHLKGAVHCHQRAISLSQGETSMLHHNLGTALAEAGQHGEAVMAFTRAIGQRKQYDLARWDRARSYLYLGNYRQAWPDYEVRIVTGQLPKKALPGRQWSGEAYGGKRLVLIVEQGFGDTLWVARYLPRVKALGGELLIECQSELIPLIDSMGVADRLIPRDAPLPSADYYCYLCSLPGLFTSDFASIPTGPYLPVPADRVAPFEPLFERAGRRMKVGIVWSGSVTFKKNHERAQSLMRFFQAFALPGVQLYSLQKGPRHRDLTDLPNGGPIIDLAPYLNDFADTAAAISHLDLVIMTDSSVAHLTGAMGKPVWVLLGHVAHWLWLLDRTDSPWYPTMRLFRPRAEGDWDYVFDSASVELMNFAKI</sequence>
<reference evidence="3 4" key="1">
    <citation type="submission" date="2024-05" db="EMBL/GenBank/DDBJ databases">
        <title>Burkholderia sp. Nov. a novel bacteria isolated from rhizosphere soil of Camellia sinensis.</title>
        <authorList>
            <person name="Dong Y."/>
        </authorList>
    </citation>
    <scope>NUCLEOTIDE SEQUENCE [LARGE SCALE GENOMIC DNA]</scope>
    <source>
        <strain evidence="3 4">GS2Y</strain>
    </source>
</reference>
<evidence type="ECO:0000256" key="2">
    <source>
        <dbReference type="ARBA" id="ARBA00022803"/>
    </source>
</evidence>
<dbReference type="SMART" id="SM00028">
    <property type="entry name" value="TPR"/>
    <property type="match status" value="4"/>
</dbReference>
<dbReference type="InterPro" id="IPR011990">
    <property type="entry name" value="TPR-like_helical_dom_sf"/>
</dbReference>
<accession>A0ABU9WDF5</accession>
<comment type="caution">
    <text evidence="3">The sequence shown here is derived from an EMBL/GenBank/DDBJ whole genome shotgun (WGS) entry which is preliminary data.</text>
</comment>
<dbReference type="InterPro" id="IPR050498">
    <property type="entry name" value="Ycf3"/>
</dbReference>
<evidence type="ECO:0000313" key="4">
    <source>
        <dbReference type="Proteomes" id="UP001466933"/>
    </source>
</evidence>
<protein>
    <submittedName>
        <fullName evidence="3">Tetratricopeptide repeat protein</fullName>
    </submittedName>
</protein>
<keyword evidence="4" id="KW-1185">Reference proteome</keyword>
<keyword evidence="2" id="KW-0802">TPR repeat</keyword>
<dbReference type="PANTHER" id="PTHR44858">
    <property type="entry name" value="TETRATRICOPEPTIDE REPEAT PROTEIN 6"/>
    <property type="match status" value="1"/>
</dbReference>
<evidence type="ECO:0000256" key="1">
    <source>
        <dbReference type="ARBA" id="ARBA00022737"/>
    </source>
</evidence>
<evidence type="ECO:0000313" key="3">
    <source>
        <dbReference type="EMBL" id="MEN2470075.1"/>
    </source>
</evidence>